<evidence type="ECO:0000313" key="1">
    <source>
        <dbReference type="EMBL" id="EQK39984.1"/>
    </source>
</evidence>
<name>T4V8D2_PARBF</name>
<sequence>MSEKFICSNCNSDLLEVGVYEYAVFYYKKENNKIAFKSESEGMPLKCIECDSEIDKNIENKLKKYKSVDK</sequence>
<comment type="caution">
    <text evidence="1">The sequence shown here is derived from an EMBL/GenBank/DDBJ whole genome shotgun (WGS) entry which is preliminary data.</text>
</comment>
<protein>
    <submittedName>
        <fullName evidence="1">Uncharacterized protein</fullName>
    </submittedName>
</protein>
<dbReference type="EMBL" id="AVNC01000022">
    <property type="protein sequence ID" value="EQK39984.1"/>
    <property type="molecule type" value="Genomic_DNA"/>
</dbReference>
<evidence type="ECO:0000313" key="2">
    <source>
        <dbReference type="Proteomes" id="UP000015688"/>
    </source>
</evidence>
<dbReference type="Proteomes" id="UP000015688">
    <property type="component" value="Unassembled WGS sequence"/>
</dbReference>
<dbReference type="GeneID" id="67474419"/>
<dbReference type="AlphaFoldDB" id="T4V8D2"/>
<dbReference type="PATRIC" id="fig|1233171.3.peg.3434"/>
<gene>
    <name evidence="1" type="ORF">C672_3566</name>
</gene>
<proteinExistence type="predicted"/>
<dbReference type="RefSeq" id="WP_021430708.1">
    <property type="nucleotide sequence ID" value="NZ_AVNC01000022.1"/>
</dbReference>
<organism evidence="1 2">
    <name type="scientific">Paraclostridium bifermentans ATCC 638 = DSM 14991</name>
    <dbReference type="NCBI Taxonomy" id="1233171"/>
    <lineage>
        <taxon>Bacteria</taxon>
        <taxon>Bacillati</taxon>
        <taxon>Bacillota</taxon>
        <taxon>Clostridia</taxon>
        <taxon>Peptostreptococcales</taxon>
        <taxon>Peptostreptococcaceae</taxon>
        <taxon>Paraclostridium</taxon>
    </lineage>
</organism>
<accession>T4V8D2</accession>
<reference evidence="1 2" key="1">
    <citation type="submission" date="2013-06" db="EMBL/GenBank/DDBJ databases">
        <authorList>
            <person name="Walk S."/>
            <person name="Aronoff D."/>
            <person name="Young V.Y."/>
            <person name="Marsh J."/>
            <person name="Harrison L."/>
            <person name="Daugherty S.C."/>
            <person name="Shefchek K.A."/>
            <person name="Hine E.E."/>
            <person name="Tallon L.J."/>
            <person name="Sadzewicz L.K."/>
            <person name="Rasko D.A."/>
        </authorList>
    </citation>
    <scope>NUCLEOTIDE SEQUENCE [LARGE SCALE GENOMIC DNA]</scope>
    <source>
        <strain evidence="1 2">ATCC 638</strain>
    </source>
</reference>